<feature type="region of interest" description="Disordered" evidence="1">
    <location>
        <begin position="52"/>
        <end position="92"/>
    </location>
</feature>
<protein>
    <submittedName>
        <fullName evidence="2">Uncharacterized protein</fullName>
    </submittedName>
</protein>
<evidence type="ECO:0000256" key="1">
    <source>
        <dbReference type="SAM" id="MobiDB-lite"/>
    </source>
</evidence>
<feature type="compositionally biased region" description="Basic residues" evidence="1">
    <location>
        <begin position="81"/>
        <end position="92"/>
    </location>
</feature>
<organism evidence="2 3">
    <name type="scientific">Brachionus plicatilis</name>
    <name type="common">Marine rotifer</name>
    <name type="synonym">Brachionus muelleri</name>
    <dbReference type="NCBI Taxonomy" id="10195"/>
    <lineage>
        <taxon>Eukaryota</taxon>
        <taxon>Metazoa</taxon>
        <taxon>Spiralia</taxon>
        <taxon>Gnathifera</taxon>
        <taxon>Rotifera</taxon>
        <taxon>Eurotatoria</taxon>
        <taxon>Monogononta</taxon>
        <taxon>Pseudotrocha</taxon>
        <taxon>Ploima</taxon>
        <taxon>Brachionidae</taxon>
        <taxon>Brachionus</taxon>
    </lineage>
</organism>
<evidence type="ECO:0000313" key="3">
    <source>
        <dbReference type="Proteomes" id="UP000276133"/>
    </source>
</evidence>
<dbReference type="AlphaFoldDB" id="A0A3M7QX55"/>
<dbReference type="EMBL" id="REGN01004837">
    <property type="protein sequence ID" value="RNA15960.1"/>
    <property type="molecule type" value="Genomic_DNA"/>
</dbReference>
<keyword evidence="3" id="KW-1185">Reference proteome</keyword>
<name>A0A3M7QX55_BRAPC</name>
<evidence type="ECO:0000313" key="2">
    <source>
        <dbReference type="EMBL" id="RNA15960.1"/>
    </source>
</evidence>
<comment type="caution">
    <text evidence="2">The sequence shown here is derived from an EMBL/GenBank/DDBJ whole genome shotgun (WGS) entry which is preliminary data.</text>
</comment>
<dbReference type="Proteomes" id="UP000276133">
    <property type="component" value="Unassembled WGS sequence"/>
</dbReference>
<sequence>MHCLKNHVSVFTLKNKFRLYKLKLTCMHFVPRLFLYFSFPRPFLSLTFSPRKGRVEEKKESRKSYLSPDFSSSSSKLQYRQNRKKKSQNQKI</sequence>
<feature type="compositionally biased region" description="Basic and acidic residues" evidence="1">
    <location>
        <begin position="53"/>
        <end position="63"/>
    </location>
</feature>
<accession>A0A3M7QX55</accession>
<feature type="compositionally biased region" description="Low complexity" evidence="1">
    <location>
        <begin position="64"/>
        <end position="80"/>
    </location>
</feature>
<gene>
    <name evidence="2" type="ORF">BpHYR1_040438</name>
</gene>
<reference evidence="2 3" key="1">
    <citation type="journal article" date="2018" name="Sci. Rep.">
        <title>Genomic signatures of local adaptation to the degree of environmental predictability in rotifers.</title>
        <authorList>
            <person name="Franch-Gras L."/>
            <person name="Hahn C."/>
            <person name="Garcia-Roger E.M."/>
            <person name="Carmona M.J."/>
            <person name="Serra M."/>
            <person name="Gomez A."/>
        </authorList>
    </citation>
    <scope>NUCLEOTIDE SEQUENCE [LARGE SCALE GENOMIC DNA]</scope>
    <source>
        <strain evidence="2">HYR1</strain>
    </source>
</reference>
<proteinExistence type="predicted"/>